<feature type="repeat" description="TPR" evidence="3">
    <location>
        <begin position="888"/>
        <end position="921"/>
    </location>
</feature>
<dbReference type="PANTHER" id="PTHR45586">
    <property type="entry name" value="TPR REPEAT-CONTAINING PROTEIN PA4667"/>
    <property type="match status" value="1"/>
</dbReference>
<accession>A0A3S0UYC8</accession>
<dbReference type="Gene3D" id="1.25.40.10">
    <property type="entry name" value="Tetratricopeptide repeat domain"/>
    <property type="match status" value="3"/>
</dbReference>
<dbReference type="SUPFAM" id="SSF48452">
    <property type="entry name" value="TPR-like"/>
    <property type="match status" value="1"/>
</dbReference>
<keyword evidence="5" id="KW-1185">Reference proteome</keyword>
<dbReference type="AlphaFoldDB" id="A0A3S0UYC8"/>
<evidence type="ECO:0000256" key="2">
    <source>
        <dbReference type="ARBA" id="ARBA00022803"/>
    </source>
</evidence>
<protein>
    <submittedName>
        <fullName evidence="4">Tetratricopeptide repeat protein</fullName>
    </submittedName>
</protein>
<dbReference type="InterPro" id="IPR051012">
    <property type="entry name" value="CellSynth/LPSAsmb/PSIAsmb"/>
</dbReference>
<organism evidence="4 5">
    <name type="scientific">Azospirillum doebereinerae</name>
    <dbReference type="NCBI Taxonomy" id="92933"/>
    <lineage>
        <taxon>Bacteria</taxon>
        <taxon>Pseudomonadati</taxon>
        <taxon>Pseudomonadota</taxon>
        <taxon>Alphaproteobacteria</taxon>
        <taxon>Rhodospirillales</taxon>
        <taxon>Azospirillaceae</taxon>
        <taxon>Azospirillum</taxon>
    </lineage>
</organism>
<comment type="caution">
    <text evidence="4">The sequence shown here is derived from an EMBL/GenBank/DDBJ whole genome shotgun (WGS) entry which is preliminary data.</text>
</comment>
<gene>
    <name evidence="4" type="ORF">EJ913_26475</name>
</gene>
<dbReference type="Proteomes" id="UP000280346">
    <property type="component" value="Unassembled WGS sequence"/>
</dbReference>
<dbReference type="OrthoDB" id="7311447at2"/>
<dbReference type="RefSeq" id="WP_127003600.1">
    <property type="nucleotide sequence ID" value="NZ_JBNPXW010000011.1"/>
</dbReference>
<keyword evidence="2 3" id="KW-0802">TPR repeat</keyword>
<proteinExistence type="predicted"/>
<dbReference type="PROSITE" id="PS50005">
    <property type="entry name" value="TPR"/>
    <property type="match status" value="1"/>
</dbReference>
<evidence type="ECO:0000313" key="4">
    <source>
        <dbReference type="EMBL" id="RUQ64547.1"/>
    </source>
</evidence>
<evidence type="ECO:0000256" key="1">
    <source>
        <dbReference type="ARBA" id="ARBA00022737"/>
    </source>
</evidence>
<sequence length="1020" mass="110442">MRTNLLVVLLVLLFGGGASLLLIPRGGELALQKFRDNDYESARADYEKRFAAGDRGAATVIPLTKLNVAEGEVEGAIALMEDFVARAPKSIDGWELLSRLYQDAQRQGDYLESLRELARLRGSDDAYRELAYLAGFQGRLDVQTEALVRYCERRPDDAQAQQELAALLAAQGDHEGAVDWLVRADDRAKGNISPDSRELLMSLLTDLDREADAFQRAQRWLGETPSVTDMIGLASQLSAGGRPDLGLRLLEPQVAKPGRALALELTVIDLQLATGRTDDARARLTALKDPVDDVMLGRLLSLQMNAGLGRLALTTAQGHDLKLIPDWVLAGLAEAAFRDRDRAFLNRLVGELGEGFLEERPILAANIALGRGDAAAAVRWASRGLADAHQPLSERLAAVRILTLAGKRVDAVAGFDRLPLGNAIGDDSLDELASMFLDLDRAPAGLAWFETRRRSVPSLPADLGWVRLAAKAGDPAAVVAWLDAHPEPLGAALLQDIAGFASERGAGQLALKAAERVFAMAPTARSRFALASALLAAGRGVEALPHLTLLLAGGGTEIETAYVAALDAAGRTEELTRFLSAKLARGGLSDEEERAIVFTLLDRKAYGAALPVLRSLAERLGGEWLFGYADAARKVGALPDLIALLERQLADPALTAEGREQRATLLLEAAGPVRALPILKQLATASAGGPWDSLYRETLAKLGRKDELRRYLLARAADDRLAAKDRREVASALIELGDKAGAEQALRRLAAAQGPQGDDFKQLLFLWGPRPPAEALDWIEARAKAAGSPADQTAWYASLADLGGARRVTEKLGSTGTPDAPALKTPYIEALAAEGKGKELAEAVRSALATERAPDRLRRYARLAEQVRERKAAADAWTVLLAQKPDDSEALRQLGMLAYDENRLEDAERLLRRFVARGPNDYEAHYFLGEALTALKRPGAAFPFYTTALAQLRAGKTRNDATAQTEANLLNRLGKLDESVALFENLRKRRPNDRQLKADYASMLIENGRLQEARRVLSLQ</sequence>
<keyword evidence="1" id="KW-0677">Repeat</keyword>
<evidence type="ECO:0000256" key="3">
    <source>
        <dbReference type="PROSITE-ProRule" id="PRU00339"/>
    </source>
</evidence>
<dbReference type="EMBL" id="RZIJ01000029">
    <property type="protein sequence ID" value="RUQ64547.1"/>
    <property type="molecule type" value="Genomic_DNA"/>
</dbReference>
<dbReference type="Pfam" id="PF13432">
    <property type="entry name" value="TPR_16"/>
    <property type="match status" value="2"/>
</dbReference>
<dbReference type="InterPro" id="IPR011990">
    <property type="entry name" value="TPR-like_helical_dom_sf"/>
</dbReference>
<dbReference type="InterPro" id="IPR019734">
    <property type="entry name" value="TPR_rpt"/>
</dbReference>
<name>A0A3S0UYC8_9PROT</name>
<evidence type="ECO:0000313" key="5">
    <source>
        <dbReference type="Proteomes" id="UP000280346"/>
    </source>
</evidence>
<reference evidence="4 5" key="1">
    <citation type="submission" date="2018-12" db="EMBL/GenBank/DDBJ databases">
        <authorList>
            <person name="Yang Y."/>
        </authorList>
    </citation>
    <scope>NUCLEOTIDE SEQUENCE [LARGE SCALE GENOMIC DNA]</scope>
    <source>
        <strain evidence="4 5">GSF71</strain>
    </source>
</reference>
<dbReference type="SMART" id="SM00028">
    <property type="entry name" value="TPR"/>
    <property type="match status" value="4"/>
</dbReference>
<dbReference type="PANTHER" id="PTHR45586:SF1">
    <property type="entry name" value="LIPOPOLYSACCHARIDE ASSEMBLY PROTEIN B"/>
    <property type="match status" value="1"/>
</dbReference>